<name>A0ACC1J790_9FUNG</name>
<protein>
    <submittedName>
        <fullName evidence="1">Polarity establishment/cellular polarization</fullName>
    </submittedName>
</protein>
<comment type="caution">
    <text evidence="1">The sequence shown here is derived from an EMBL/GenBank/DDBJ whole genome shotgun (WGS) entry which is preliminary data.</text>
</comment>
<gene>
    <name evidence="1" type="primary">AXL2</name>
    <name evidence="1" type="ORF">FBU59_003934</name>
</gene>
<evidence type="ECO:0000313" key="1">
    <source>
        <dbReference type="EMBL" id="KAJ1940014.1"/>
    </source>
</evidence>
<dbReference type="Proteomes" id="UP001150603">
    <property type="component" value="Unassembled WGS sequence"/>
</dbReference>
<reference evidence="1" key="1">
    <citation type="submission" date="2022-07" db="EMBL/GenBank/DDBJ databases">
        <title>Phylogenomic reconstructions and comparative analyses of Kickxellomycotina fungi.</title>
        <authorList>
            <person name="Reynolds N.K."/>
            <person name="Stajich J.E."/>
            <person name="Barry K."/>
            <person name="Grigoriev I.V."/>
            <person name="Crous P."/>
            <person name="Smith M.E."/>
        </authorList>
    </citation>
    <scope>NUCLEOTIDE SEQUENCE</scope>
    <source>
        <strain evidence="1">NRRL 5244</strain>
    </source>
</reference>
<dbReference type="EMBL" id="JANBPW010002667">
    <property type="protein sequence ID" value="KAJ1940014.1"/>
    <property type="molecule type" value="Genomic_DNA"/>
</dbReference>
<evidence type="ECO:0000313" key="2">
    <source>
        <dbReference type="Proteomes" id="UP001150603"/>
    </source>
</evidence>
<accession>A0ACC1J790</accession>
<proteinExistence type="predicted"/>
<organism evidence="1 2">
    <name type="scientific">Linderina macrospora</name>
    <dbReference type="NCBI Taxonomy" id="4868"/>
    <lineage>
        <taxon>Eukaryota</taxon>
        <taxon>Fungi</taxon>
        <taxon>Fungi incertae sedis</taxon>
        <taxon>Zoopagomycota</taxon>
        <taxon>Kickxellomycotina</taxon>
        <taxon>Kickxellomycetes</taxon>
        <taxon>Kickxellales</taxon>
        <taxon>Kickxellaceae</taxon>
        <taxon>Linderina</taxon>
    </lineage>
</organism>
<keyword evidence="2" id="KW-1185">Reference proteome</keyword>
<sequence>MHPWLSVPAYKDLIPRCQHLEKRVFPKSEAMDLSSELKKPNQYLFVALQRADAESLQLLAYGVLALSRIDRTARISKICTDPGFRRQGAGGLVVRSMLRALGACDVESAEERISQTIPLSKYICLPTTMEICAVQLHVDKARAEAIRLYTRCGFGVKTVVPSYYAEGRDALLMTRDINCP</sequence>